<evidence type="ECO:0000256" key="4">
    <source>
        <dbReference type="ARBA" id="ARBA00023136"/>
    </source>
</evidence>
<reference evidence="7 8" key="1">
    <citation type="submission" date="2024-01" db="EMBL/GenBank/DDBJ databases">
        <title>The genome of the rayed Mediterranean limpet Patella caerulea (Linnaeus, 1758).</title>
        <authorList>
            <person name="Anh-Thu Weber A."/>
            <person name="Halstead-Nussloch G."/>
        </authorList>
    </citation>
    <scope>NUCLEOTIDE SEQUENCE [LARGE SCALE GENOMIC DNA]</scope>
    <source>
        <strain evidence="7">AATW-2023a</strain>
        <tissue evidence="7">Whole specimen</tissue>
    </source>
</reference>
<evidence type="ECO:0000256" key="1">
    <source>
        <dbReference type="ARBA" id="ARBA00004370"/>
    </source>
</evidence>
<dbReference type="Proteomes" id="UP001347796">
    <property type="component" value="Unassembled WGS sequence"/>
</dbReference>
<gene>
    <name evidence="7" type="ORF">SNE40_023031</name>
</gene>
<feature type="domain" description="G-protein coupled receptors family 1 profile" evidence="6">
    <location>
        <begin position="59"/>
        <end position="326"/>
    </location>
</feature>
<dbReference type="GO" id="GO:0016020">
    <property type="term" value="C:membrane"/>
    <property type="evidence" value="ECO:0007669"/>
    <property type="project" value="UniProtKB-SubCell"/>
</dbReference>
<dbReference type="InterPro" id="IPR052954">
    <property type="entry name" value="GPCR-Ligand_Int"/>
</dbReference>
<feature type="transmembrane region" description="Helical" evidence="5">
    <location>
        <begin position="116"/>
        <end position="138"/>
    </location>
</feature>
<evidence type="ECO:0000259" key="6">
    <source>
        <dbReference type="PROSITE" id="PS50262"/>
    </source>
</evidence>
<keyword evidence="8" id="KW-1185">Reference proteome</keyword>
<dbReference type="PROSITE" id="PS50262">
    <property type="entry name" value="G_PROTEIN_RECEP_F1_2"/>
    <property type="match status" value="1"/>
</dbReference>
<keyword evidence="4 5" id="KW-0472">Membrane</keyword>
<dbReference type="CDD" id="cd14978">
    <property type="entry name" value="7tmA_FMRFamide_R-like"/>
    <property type="match status" value="1"/>
</dbReference>
<evidence type="ECO:0000313" key="8">
    <source>
        <dbReference type="Proteomes" id="UP001347796"/>
    </source>
</evidence>
<dbReference type="Pfam" id="PF00001">
    <property type="entry name" value="7tm_1"/>
    <property type="match status" value="1"/>
</dbReference>
<keyword evidence="2 5" id="KW-0812">Transmembrane</keyword>
<comment type="subcellular location">
    <subcellularLocation>
        <location evidence="1">Membrane</location>
    </subcellularLocation>
</comment>
<feature type="transmembrane region" description="Helical" evidence="5">
    <location>
        <begin position="213"/>
        <end position="232"/>
    </location>
</feature>
<evidence type="ECO:0000313" key="7">
    <source>
        <dbReference type="EMBL" id="KAK6166301.1"/>
    </source>
</evidence>
<dbReference type="InterPro" id="IPR017452">
    <property type="entry name" value="GPCR_Rhodpsn_7TM"/>
</dbReference>
<sequence>MATILNDVIDNLWVNVSEIVSHTTVQRRVVNISHFQEYQIAEQIIHYISPVLSICGIIGNTLTLLVLVTSTFRKSVTCWYMTIIAVLDTIALIFQLVWYFIRPKVKPDLFTGRACAIMYAIFFFAIHYNVFLLVAMTIQRYIVVRFPLRAQKLVNKKRTIYVIVALGLLSLVINAHHMFTRKPKISLETGLIMCTADVNSETFINFVWPLMDAILYGFAPLFCLIVFNVLIVRQLRHAGRRHREMVGSGCQKDGGCFTSSQAQVTLMLLLVSASFMVFVTPIALTVVIERYVLRLTTPHDRATHYLVRVIASILMFTNHSLNFVLYCLSGRKFRAAIRAVFFCSQSGNNNKFEITPLASVRKENSHILAQIVESISDEDNVSLPGNATLEYQDNLHML</sequence>
<feature type="transmembrane region" description="Helical" evidence="5">
    <location>
        <begin position="266"/>
        <end position="293"/>
    </location>
</feature>
<protein>
    <recommendedName>
        <fullName evidence="6">G-protein coupled receptors family 1 profile domain-containing protein</fullName>
    </recommendedName>
</protein>
<dbReference type="SUPFAM" id="SSF81321">
    <property type="entry name" value="Family A G protein-coupled receptor-like"/>
    <property type="match status" value="1"/>
</dbReference>
<dbReference type="GO" id="GO:0004930">
    <property type="term" value="F:G protein-coupled receptor activity"/>
    <property type="evidence" value="ECO:0007669"/>
    <property type="project" value="InterPro"/>
</dbReference>
<feature type="transmembrane region" description="Helical" evidence="5">
    <location>
        <begin position="159"/>
        <end position="179"/>
    </location>
</feature>
<feature type="transmembrane region" description="Helical" evidence="5">
    <location>
        <begin position="44"/>
        <end position="67"/>
    </location>
</feature>
<dbReference type="PANTHER" id="PTHR46641:SF25">
    <property type="entry name" value="CNMAMIDE RECEPTOR-RELATED"/>
    <property type="match status" value="1"/>
</dbReference>
<feature type="transmembrane region" description="Helical" evidence="5">
    <location>
        <begin position="79"/>
        <end position="101"/>
    </location>
</feature>
<dbReference type="AlphaFoldDB" id="A0AAN8GBM5"/>
<accession>A0AAN8GBM5</accession>
<keyword evidence="3 5" id="KW-1133">Transmembrane helix</keyword>
<dbReference type="InterPro" id="IPR000276">
    <property type="entry name" value="GPCR_Rhodpsn"/>
</dbReference>
<dbReference type="PANTHER" id="PTHR46641">
    <property type="entry name" value="FMRFAMIDE RECEPTOR-RELATED"/>
    <property type="match status" value="1"/>
</dbReference>
<evidence type="ECO:0000256" key="2">
    <source>
        <dbReference type="ARBA" id="ARBA00022692"/>
    </source>
</evidence>
<organism evidence="7 8">
    <name type="scientific">Patella caerulea</name>
    <name type="common">Rayed Mediterranean limpet</name>
    <dbReference type="NCBI Taxonomy" id="87958"/>
    <lineage>
        <taxon>Eukaryota</taxon>
        <taxon>Metazoa</taxon>
        <taxon>Spiralia</taxon>
        <taxon>Lophotrochozoa</taxon>
        <taxon>Mollusca</taxon>
        <taxon>Gastropoda</taxon>
        <taxon>Patellogastropoda</taxon>
        <taxon>Patelloidea</taxon>
        <taxon>Patellidae</taxon>
        <taxon>Patella</taxon>
    </lineage>
</organism>
<dbReference type="Gene3D" id="1.20.1070.10">
    <property type="entry name" value="Rhodopsin 7-helix transmembrane proteins"/>
    <property type="match status" value="1"/>
</dbReference>
<feature type="transmembrane region" description="Helical" evidence="5">
    <location>
        <begin position="305"/>
        <end position="328"/>
    </location>
</feature>
<name>A0AAN8GBM5_PATCE</name>
<evidence type="ECO:0000256" key="3">
    <source>
        <dbReference type="ARBA" id="ARBA00022989"/>
    </source>
</evidence>
<dbReference type="PRINTS" id="PR00237">
    <property type="entry name" value="GPCRRHODOPSN"/>
</dbReference>
<comment type="caution">
    <text evidence="7">The sequence shown here is derived from an EMBL/GenBank/DDBJ whole genome shotgun (WGS) entry which is preliminary data.</text>
</comment>
<evidence type="ECO:0000256" key="5">
    <source>
        <dbReference type="SAM" id="Phobius"/>
    </source>
</evidence>
<dbReference type="EMBL" id="JAZGQO010000021">
    <property type="protein sequence ID" value="KAK6166301.1"/>
    <property type="molecule type" value="Genomic_DNA"/>
</dbReference>
<proteinExistence type="predicted"/>